<dbReference type="EMBL" id="HBEC01005817">
    <property type="protein sequence ID" value="CAD8282605.1"/>
    <property type="molecule type" value="Transcribed_RNA"/>
</dbReference>
<evidence type="ECO:0000259" key="11">
    <source>
        <dbReference type="PROSITE" id="PS51746"/>
    </source>
</evidence>
<dbReference type="SUPFAM" id="SSF81606">
    <property type="entry name" value="PP2C-like"/>
    <property type="match status" value="1"/>
</dbReference>
<dbReference type="InterPro" id="IPR036457">
    <property type="entry name" value="PPM-type-like_dom_sf"/>
</dbReference>
<reference evidence="12" key="1">
    <citation type="submission" date="2021-01" db="EMBL/GenBank/DDBJ databases">
        <authorList>
            <person name="Corre E."/>
            <person name="Pelletier E."/>
            <person name="Niang G."/>
            <person name="Scheremetjew M."/>
            <person name="Finn R."/>
            <person name="Kale V."/>
            <person name="Holt S."/>
            <person name="Cochrane G."/>
            <person name="Meng A."/>
            <person name="Brown T."/>
            <person name="Cohen L."/>
        </authorList>
    </citation>
    <scope>NUCLEOTIDE SEQUENCE</scope>
    <source>
        <strain evidence="12">CCMP219</strain>
    </source>
</reference>
<evidence type="ECO:0000256" key="2">
    <source>
        <dbReference type="ARBA" id="ARBA00001946"/>
    </source>
</evidence>
<dbReference type="Gene3D" id="3.60.40.10">
    <property type="entry name" value="PPM-type phosphatase domain"/>
    <property type="match status" value="1"/>
</dbReference>
<evidence type="ECO:0000256" key="9">
    <source>
        <dbReference type="RuleBase" id="RU003465"/>
    </source>
</evidence>
<comment type="cofactor">
    <cofactor evidence="2">
        <name>Mg(2+)</name>
        <dbReference type="ChEBI" id="CHEBI:18420"/>
    </cofactor>
</comment>
<dbReference type="SMART" id="SM00332">
    <property type="entry name" value="PP2Cc"/>
    <property type="match status" value="1"/>
</dbReference>
<evidence type="ECO:0000256" key="4">
    <source>
        <dbReference type="ARBA" id="ARBA00022723"/>
    </source>
</evidence>
<evidence type="ECO:0000256" key="8">
    <source>
        <dbReference type="ARBA" id="ARBA00023211"/>
    </source>
</evidence>
<dbReference type="CDD" id="cd00143">
    <property type="entry name" value="PP2Cc"/>
    <property type="match status" value="1"/>
</dbReference>
<dbReference type="GO" id="GO:0046872">
    <property type="term" value="F:metal ion binding"/>
    <property type="evidence" value="ECO:0007669"/>
    <property type="project" value="UniProtKB-KW"/>
</dbReference>
<feature type="domain" description="PPM-type phosphatase" evidence="11">
    <location>
        <begin position="23"/>
        <end position="361"/>
    </location>
</feature>
<gene>
    <name evidence="12" type="ORF">CEUR00632_LOCUS2640</name>
</gene>
<proteinExistence type="inferred from homology"/>
<protein>
    <recommendedName>
        <fullName evidence="3">protein-serine/threonine phosphatase</fullName>
        <ecNumber evidence="3">3.1.3.16</ecNumber>
    </recommendedName>
</protein>
<keyword evidence="8" id="KW-0464">Manganese</keyword>
<dbReference type="InterPro" id="IPR015655">
    <property type="entry name" value="PP2C"/>
</dbReference>
<dbReference type="Pfam" id="PF00481">
    <property type="entry name" value="PP2C"/>
    <property type="match status" value="2"/>
</dbReference>
<organism evidence="12">
    <name type="scientific">Chlamydomonas euryale</name>
    <dbReference type="NCBI Taxonomy" id="1486919"/>
    <lineage>
        <taxon>Eukaryota</taxon>
        <taxon>Viridiplantae</taxon>
        <taxon>Chlorophyta</taxon>
        <taxon>core chlorophytes</taxon>
        <taxon>Chlorophyceae</taxon>
        <taxon>CS clade</taxon>
        <taxon>Chlamydomonadales</taxon>
        <taxon>Chlamydomonadaceae</taxon>
        <taxon>Chlamydomonas</taxon>
    </lineage>
</organism>
<evidence type="ECO:0000256" key="3">
    <source>
        <dbReference type="ARBA" id="ARBA00013081"/>
    </source>
</evidence>
<dbReference type="AlphaFoldDB" id="A0A7R9V4D4"/>
<evidence type="ECO:0000256" key="1">
    <source>
        <dbReference type="ARBA" id="ARBA00001936"/>
    </source>
</evidence>
<dbReference type="InterPro" id="IPR000222">
    <property type="entry name" value="PP2C_BS"/>
</dbReference>
<evidence type="ECO:0000256" key="5">
    <source>
        <dbReference type="ARBA" id="ARBA00022801"/>
    </source>
</evidence>
<dbReference type="PROSITE" id="PS01032">
    <property type="entry name" value="PPM_1"/>
    <property type="match status" value="1"/>
</dbReference>
<keyword evidence="5 9" id="KW-0378">Hydrolase</keyword>
<dbReference type="GO" id="GO:0004722">
    <property type="term" value="F:protein serine/threonine phosphatase activity"/>
    <property type="evidence" value="ECO:0007669"/>
    <property type="project" value="UniProtKB-EC"/>
</dbReference>
<dbReference type="PROSITE" id="PS51746">
    <property type="entry name" value="PPM_2"/>
    <property type="match status" value="1"/>
</dbReference>
<dbReference type="PROSITE" id="PS00018">
    <property type="entry name" value="EF_HAND_1"/>
    <property type="match status" value="1"/>
</dbReference>
<keyword evidence="7 9" id="KW-0904">Protein phosphatase</keyword>
<evidence type="ECO:0000256" key="10">
    <source>
        <dbReference type="SAM" id="MobiDB-lite"/>
    </source>
</evidence>
<comment type="cofactor">
    <cofactor evidence="1">
        <name>Mn(2+)</name>
        <dbReference type="ChEBI" id="CHEBI:29035"/>
    </cofactor>
</comment>
<feature type="region of interest" description="Disordered" evidence="10">
    <location>
        <begin position="157"/>
        <end position="178"/>
    </location>
</feature>
<keyword evidence="4" id="KW-0479">Metal-binding</keyword>
<evidence type="ECO:0000313" key="12">
    <source>
        <dbReference type="EMBL" id="CAD8282605.1"/>
    </source>
</evidence>
<dbReference type="InterPro" id="IPR018247">
    <property type="entry name" value="EF_Hand_1_Ca_BS"/>
</dbReference>
<dbReference type="EC" id="3.1.3.16" evidence="3"/>
<name>A0A7R9V4D4_9CHLO</name>
<evidence type="ECO:0000256" key="7">
    <source>
        <dbReference type="ARBA" id="ARBA00022912"/>
    </source>
</evidence>
<accession>A0A7R9V4D4</accession>
<dbReference type="PANTHER" id="PTHR47992">
    <property type="entry name" value="PROTEIN PHOSPHATASE"/>
    <property type="match status" value="1"/>
</dbReference>
<dbReference type="InterPro" id="IPR001932">
    <property type="entry name" value="PPM-type_phosphatase-like_dom"/>
</dbReference>
<comment type="similarity">
    <text evidence="9">Belongs to the PP2C family.</text>
</comment>
<keyword evidence="6" id="KW-0460">Magnesium</keyword>
<sequence>MGAYLSSPVTTKETWEGKGGGVHFGGSAMQGWRRTMEDAHLAETAVDAQTCLFGVFDGHGGAEVAKFCQRYLLQEIKLLKEFDEGSMEDSMVRVFHRMDEMLRDSQYSKEIEQLKIREGSDEDGGEDGDGNGTMDALDMLKRVFQLKNHYMGDGKAVSERGAEAASGSGTRPEKPVDPEEALVQAGCTAVVAVKRGSDLYVANAGDSRGVLGRAGKAIALSEDHKPAHEVERARIIAAGGFLSEIGGVCRVNGNLNLSRAIGDLRYKGNMGLPPKDQIITAEPDVVKLTLTDEDRFFVLACDGVWDVMSNQDVVDFVEQRLDKGMSPSEISCAILDACLASDPKEARGVGCDNMTAIVVLLKDTGSGMEPMLSTQESQQAQSMQETEVAMSS</sequence>
<evidence type="ECO:0000256" key="6">
    <source>
        <dbReference type="ARBA" id="ARBA00022842"/>
    </source>
</evidence>